<dbReference type="Pfam" id="PF07883">
    <property type="entry name" value="Cupin_2"/>
    <property type="match status" value="1"/>
</dbReference>
<dbReference type="InterPro" id="IPR014710">
    <property type="entry name" value="RmlC-like_jellyroll"/>
</dbReference>
<proteinExistence type="predicted"/>
<sequence>MTLQPRLVVAARTADGTSVVAADEPVPATSVGAWPGSRFYLAWGTEDGGARVGNGLPEPKTLPFFPGNGGTRLLFARYEPEASAPEPAGDPDELAAEVEERLPGLLDVFEPGDSGMHTTDTLDYGICLEGELHLELDDGKEVLITPGTCVVQLGTRHTWHNRGTTAALMCFVGIGAERDR</sequence>
<reference evidence="2" key="1">
    <citation type="submission" date="2024-07" db="EMBL/GenBank/DDBJ databases">
        <authorList>
            <person name="Yu S.T."/>
        </authorList>
    </citation>
    <scope>NUCLEOTIDE SEQUENCE</scope>
    <source>
        <strain evidence="2">R28</strain>
    </source>
</reference>
<name>A0AB39Q2G1_9ACTN</name>
<dbReference type="EMBL" id="CP163439">
    <property type="protein sequence ID" value="XDQ36662.1"/>
    <property type="molecule type" value="Genomic_DNA"/>
</dbReference>
<organism evidence="2">
    <name type="scientific">Streptomyces sp. R28</name>
    <dbReference type="NCBI Taxonomy" id="3238628"/>
    <lineage>
        <taxon>Bacteria</taxon>
        <taxon>Bacillati</taxon>
        <taxon>Actinomycetota</taxon>
        <taxon>Actinomycetes</taxon>
        <taxon>Kitasatosporales</taxon>
        <taxon>Streptomycetaceae</taxon>
        <taxon>Streptomyces</taxon>
    </lineage>
</organism>
<evidence type="ECO:0000259" key="1">
    <source>
        <dbReference type="Pfam" id="PF07883"/>
    </source>
</evidence>
<dbReference type="InterPro" id="IPR047142">
    <property type="entry name" value="OryJ/VirC-like"/>
</dbReference>
<dbReference type="AlphaFoldDB" id="A0AB39Q2G1"/>
<dbReference type="PANTHER" id="PTHR36156:SF2">
    <property type="entry name" value="CUPIN TYPE-2 DOMAIN-CONTAINING PROTEIN"/>
    <property type="match status" value="1"/>
</dbReference>
<protein>
    <submittedName>
        <fullName evidence="2">Cupin domain-containing protein</fullName>
    </submittedName>
</protein>
<feature type="domain" description="Cupin type-2" evidence="1">
    <location>
        <begin position="109"/>
        <end position="171"/>
    </location>
</feature>
<dbReference type="InterPro" id="IPR013096">
    <property type="entry name" value="Cupin_2"/>
</dbReference>
<dbReference type="InterPro" id="IPR011051">
    <property type="entry name" value="RmlC_Cupin_sf"/>
</dbReference>
<dbReference type="Gene3D" id="2.60.120.10">
    <property type="entry name" value="Jelly Rolls"/>
    <property type="match status" value="1"/>
</dbReference>
<dbReference type="CDD" id="cd02231">
    <property type="entry name" value="cupin_BLL6423-like"/>
    <property type="match status" value="1"/>
</dbReference>
<dbReference type="RefSeq" id="WP_369171301.1">
    <property type="nucleotide sequence ID" value="NZ_CP163439.1"/>
</dbReference>
<evidence type="ECO:0000313" key="2">
    <source>
        <dbReference type="EMBL" id="XDQ36662.1"/>
    </source>
</evidence>
<dbReference type="SUPFAM" id="SSF51182">
    <property type="entry name" value="RmlC-like cupins"/>
    <property type="match status" value="1"/>
</dbReference>
<accession>A0AB39Q2G1</accession>
<gene>
    <name evidence="2" type="ORF">AB5J49_26845</name>
</gene>
<dbReference type="PANTHER" id="PTHR36156">
    <property type="entry name" value="SLR2101 PROTEIN"/>
    <property type="match status" value="1"/>
</dbReference>